<evidence type="ECO:0000313" key="10">
    <source>
        <dbReference type="Proteomes" id="UP000183832"/>
    </source>
</evidence>
<proteinExistence type="inferred from homology"/>
<feature type="transmembrane region" description="Helical" evidence="8">
    <location>
        <begin position="45"/>
        <end position="64"/>
    </location>
</feature>
<dbReference type="Proteomes" id="UP000183832">
    <property type="component" value="Unassembled WGS sequence"/>
</dbReference>
<evidence type="ECO:0000256" key="3">
    <source>
        <dbReference type="ARBA" id="ARBA00014451"/>
    </source>
</evidence>
<dbReference type="Pfam" id="PF14937">
    <property type="entry name" value="DUF4500"/>
    <property type="match status" value="1"/>
</dbReference>
<keyword evidence="10" id="KW-1185">Reference proteome</keyword>
<dbReference type="AlphaFoldDB" id="A0A1J1IKQ1"/>
<evidence type="ECO:0000256" key="4">
    <source>
        <dbReference type="ARBA" id="ARBA00022692"/>
    </source>
</evidence>
<comment type="similarity">
    <text evidence="2">Belongs to the SMIM8 family.</text>
</comment>
<evidence type="ECO:0000256" key="8">
    <source>
        <dbReference type="SAM" id="Phobius"/>
    </source>
</evidence>
<keyword evidence="4 8" id="KW-0812">Transmembrane</keyword>
<name>A0A1J1IKQ1_9DIPT</name>
<comment type="subcellular location">
    <subcellularLocation>
        <location evidence="1">Membrane</location>
        <topology evidence="1">Single-pass membrane protein</topology>
    </subcellularLocation>
</comment>
<keyword evidence="5 8" id="KW-1133">Transmembrane helix</keyword>
<reference evidence="9 10" key="1">
    <citation type="submission" date="2015-04" db="EMBL/GenBank/DDBJ databases">
        <authorList>
            <person name="Syromyatnikov M.Y."/>
            <person name="Popov V.N."/>
        </authorList>
    </citation>
    <scope>NUCLEOTIDE SEQUENCE [LARGE SCALE GENOMIC DNA]</scope>
</reference>
<feature type="region of interest" description="Disordered" evidence="7">
    <location>
        <begin position="1"/>
        <end position="22"/>
    </location>
</feature>
<feature type="compositionally biased region" description="Polar residues" evidence="7">
    <location>
        <begin position="1"/>
        <end position="10"/>
    </location>
</feature>
<gene>
    <name evidence="9" type="ORF">CLUMA_CG011934</name>
</gene>
<evidence type="ECO:0000313" key="9">
    <source>
        <dbReference type="EMBL" id="CRK99033.1"/>
    </source>
</evidence>
<evidence type="ECO:0000256" key="5">
    <source>
        <dbReference type="ARBA" id="ARBA00022989"/>
    </source>
</evidence>
<dbReference type="InterPro" id="IPR026686">
    <property type="entry name" value="UPF0708"/>
</dbReference>
<keyword evidence="6 8" id="KW-0472">Membrane</keyword>
<dbReference type="PANTHER" id="PTHR14274">
    <property type="entry name" value="SMALL INTEGRAL MEMBRANE PROTEIN 8"/>
    <property type="match status" value="1"/>
</dbReference>
<protein>
    <recommendedName>
        <fullName evidence="3">Small integral membrane protein 8</fullName>
    </recommendedName>
</protein>
<accession>A0A1J1IKQ1</accession>
<evidence type="ECO:0000256" key="7">
    <source>
        <dbReference type="SAM" id="MobiDB-lite"/>
    </source>
</evidence>
<dbReference type="GO" id="GO:0016020">
    <property type="term" value="C:membrane"/>
    <property type="evidence" value="ECO:0007669"/>
    <property type="project" value="UniProtKB-SubCell"/>
</dbReference>
<organism evidence="9 10">
    <name type="scientific">Clunio marinus</name>
    <dbReference type="NCBI Taxonomy" id="568069"/>
    <lineage>
        <taxon>Eukaryota</taxon>
        <taxon>Metazoa</taxon>
        <taxon>Ecdysozoa</taxon>
        <taxon>Arthropoda</taxon>
        <taxon>Hexapoda</taxon>
        <taxon>Insecta</taxon>
        <taxon>Pterygota</taxon>
        <taxon>Neoptera</taxon>
        <taxon>Endopterygota</taxon>
        <taxon>Diptera</taxon>
        <taxon>Nematocera</taxon>
        <taxon>Chironomoidea</taxon>
        <taxon>Chironomidae</taxon>
        <taxon>Clunio</taxon>
    </lineage>
</organism>
<evidence type="ECO:0000256" key="2">
    <source>
        <dbReference type="ARBA" id="ARBA00009328"/>
    </source>
</evidence>
<evidence type="ECO:0000256" key="6">
    <source>
        <dbReference type="ARBA" id="ARBA00023136"/>
    </source>
</evidence>
<evidence type="ECO:0000256" key="1">
    <source>
        <dbReference type="ARBA" id="ARBA00004167"/>
    </source>
</evidence>
<sequence length="95" mass="10774">MTENNKNEPPNITERKAAPGDGIRSMKSTWAFRTINFELYAKPNIVIMAIGLISITGVFGYIAYMRAKYEGLGYYSAVKADGTEVFEKKKSRWEK</sequence>
<dbReference type="PANTHER" id="PTHR14274:SF1">
    <property type="entry name" value="SMALL INTEGRAL MEMBRANE PROTEIN 8"/>
    <property type="match status" value="1"/>
</dbReference>
<dbReference type="EMBL" id="CVRI01000048">
    <property type="protein sequence ID" value="CRK99033.1"/>
    <property type="molecule type" value="Genomic_DNA"/>
</dbReference>
<dbReference type="OrthoDB" id="1880105at2759"/>